<dbReference type="Proteomes" id="UP000526033">
    <property type="component" value="Unassembled WGS sequence"/>
</dbReference>
<gene>
    <name evidence="1" type="ORF">GYA27_02320</name>
</gene>
<evidence type="ECO:0000313" key="2">
    <source>
        <dbReference type="Proteomes" id="UP000526033"/>
    </source>
</evidence>
<organism evidence="1 2">
    <name type="scientific">candidate division WWE3 bacterium</name>
    <dbReference type="NCBI Taxonomy" id="2053526"/>
    <lineage>
        <taxon>Bacteria</taxon>
        <taxon>Katanobacteria</taxon>
    </lineage>
</organism>
<reference evidence="1 2" key="1">
    <citation type="journal article" date="2020" name="Biotechnol. Biofuels">
        <title>New insights from the biogas microbiome by comprehensive genome-resolved metagenomics of nearly 1600 species originating from multiple anaerobic digesters.</title>
        <authorList>
            <person name="Campanaro S."/>
            <person name="Treu L."/>
            <person name="Rodriguez-R L.M."/>
            <person name="Kovalovszki A."/>
            <person name="Ziels R.M."/>
            <person name="Maus I."/>
            <person name="Zhu X."/>
            <person name="Kougias P.G."/>
            <person name="Basile A."/>
            <person name="Luo G."/>
            <person name="Schluter A."/>
            <person name="Konstantinidis K.T."/>
            <person name="Angelidaki I."/>
        </authorList>
    </citation>
    <scope>NUCLEOTIDE SEQUENCE [LARGE SCALE GENOMIC DNA]</scope>
    <source>
        <strain evidence="1">AS27yjCOA_165</strain>
    </source>
</reference>
<proteinExistence type="predicted"/>
<dbReference type="EMBL" id="JAAZNL010000021">
    <property type="protein sequence ID" value="NMB70013.1"/>
    <property type="molecule type" value="Genomic_DNA"/>
</dbReference>
<name>A0A7X9HGV8_UNCKA</name>
<accession>A0A7X9HGV8</accession>
<protein>
    <submittedName>
        <fullName evidence="1">Uncharacterized protein</fullName>
    </submittedName>
</protein>
<comment type="caution">
    <text evidence="1">The sequence shown here is derived from an EMBL/GenBank/DDBJ whole genome shotgun (WGS) entry which is preliminary data.</text>
</comment>
<dbReference type="AlphaFoldDB" id="A0A7X9HGV8"/>
<sequence length="88" mass="10117">MTKILKVKFPDRCNGCEMCVLEVQRQLQKVGLEGSLIRIFADRGENNETSFTIELDPRITNMNIQKIKDICPQDVYEITEEENAGLIK</sequence>
<evidence type="ECO:0000313" key="1">
    <source>
        <dbReference type="EMBL" id="NMB70013.1"/>
    </source>
</evidence>